<dbReference type="Pfam" id="PF07727">
    <property type="entry name" value="RVT_2"/>
    <property type="match status" value="1"/>
</dbReference>
<dbReference type="AlphaFoldDB" id="A0A8H7D6R0"/>
<evidence type="ECO:0000259" key="2">
    <source>
        <dbReference type="Pfam" id="PF07727"/>
    </source>
</evidence>
<feature type="region of interest" description="Disordered" evidence="1">
    <location>
        <begin position="145"/>
        <end position="223"/>
    </location>
</feature>
<dbReference type="EMBL" id="JACAZH010000008">
    <property type="protein sequence ID" value="KAF7360926.1"/>
    <property type="molecule type" value="Genomic_DNA"/>
</dbReference>
<sequence>MNGKVERYHLTIHSKARAMRIGCSAPPFLWDEFCVTAAYLHARAPSSAQDGRTPFECFENIKPNLSHLREIGCRAFVLIESNNPKVYDRSLECVLIGYTPRSKAYRCWERLTGKVYDSINVRFIESGQTERVHWDKSRLAERATLTTPAPSAAGVPDDQSSDDPVLTTSPPPDPADGSRTVPPPATSPPLPPPPPVPSPPPATCTSAPPTPPPPPPPLLRRSTRPRTLARHRNALAVGEIHEDQGELEILQEIEQTIADTPEDDDGEEIAMLVQLNAYLTENPVDVGFPDDPRNYAEAMAAPDADKWMEGTREELDTLQRMGVYKLVAPNEVPSNKTVLGLKPVYVRKRDMDGNVVRHKVRYCVKGYHQVYGRDYTTTTSPTARLESFCAVLHLAASRGWDIHQVDVKTAFLNADLPPDEIQYTRQLKHFEEKGKENWLWMVMKSLYGLHQAGRAWNKHMHAAMLGWGFCHLLCEWCVYIRCGLDGQIIIVVVHVDNMLCAANRLAEIDTFKRQLCSRWAISDLGEVRYCLGISIVHDPERRTIALSQTALIDRIVSLFNQTDAYPVSTPMETKLPLRRPTDTPSQELTELLAAIPYRSLIGCLMYLAIGTRPDIAFPVNKLTCFLDCFRVEHWMAAIRVVRYLKGTRDFALVLGGDAPTVLTGHSDSDFANDLDCRKSIMGYSFTLGSGVEAEYIAASEASKEACWLRMLLRGIDITVDGPTPVLCDNEAAIVLAGDQSFHSRAKHIDNRYHHIRDCVEKKVVLPRVSSHDNVADTLTKALPFADFVRHRTSLGVVSGGVLA</sequence>
<name>A0A8H7D6R0_9AGAR</name>
<feature type="compositionally biased region" description="Pro residues" evidence="1">
    <location>
        <begin position="181"/>
        <end position="218"/>
    </location>
</feature>
<evidence type="ECO:0000313" key="5">
    <source>
        <dbReference type="Proteomes" id="UP000623467"/>
    </source>
</evidence>
<gene>
    <name evidence="4" type="ORF">MSAN_01122600</name>
</gene>
<evidence type="ECO:0000256" key="1">
    <source>
        <dbReference type="SAM" id="MobiDB-lite"/>
    </source>
</evidence>
<dbReference type="InterPro" id="IPR036397">
    <property type="entry name" value="RNaseH_sf"/>
</dbReference>
<dbReference type="PANTHER" id="PTHR11439">
    <property type="entry name" value="GAG-POL-RELATED RETROTRANSPOSON"/>
    <property type="match status" value="1"/>
</dbReference>
<dbReference type="InterPro" id="IPR012337">
    <property type="entry name" value="RNaseH-like_sf"/>
</dbReference>
<evidence type="ECO:0000259" key="3">
    <source>
        <dbReference type="Pfam" id="PF25597"/>
    </source>
</evidence>
<proteinExistence type="predicted"/>
<dbReference type="Pfam" id="PF25597">
    <property type="entry name" value="SH3_retrovirus"/>
    <property type="match status" value="1"/>
</dbReference>
<protein>
    <submittedName>
        <fullName evidence="4">Integrase catalytic domain-containing protein</fullName>
    </submittedName>
</protein>
<dbReference type="GO" id="GO:0003676">
    <property type="term" value="F:nucleic acid binding"/>
    <property type="evidence" value="ECO:0007669"/>
    <property type="project" value="InterPro"/>
</dbReference>
<reference evidence="4" key="1">
    <citation type="submission" date="2020-05" db="EMBL/GenBank/DDBJ databases">
        <title>Mycena genomes resolve the evolution of fungal bioluminescence.</title>
        <authorList>
            <person name="Tsai I.J."/>
        </authorList>
    </citation>
    <scope>NUCLEOTIDE SEQUENCE</scope>
    <source>
        <strain evidence="4">160909Yilan</strain>
    </source>
</reference>
<dbReference type="OrthoDB" id="3344688at2759"/>
<dbReference type="SUPFAM" id="SSF53098">
    <property type="entry name" value="Ribonuclease H-like"/>
    <property type="match status" value="1"/>
</dbReference>
<dbReference type="SUPFAM" id="SSF56672">
    <property type="entry name" value="DNA/RNA polymerases"/>
    <property type="match status" value="1"/>
</dbReference>
<feature type="domain" description="Retroviral polymerase SH3-like" evidence="3">
    <location>
        <begin position="73"/>
        <end position="126"/>
    </location>
</feature>
<dbReference type="PANTHER" id="PTHR11439:SF483">
    <property type="entry name" value="PEPTIDE SYNTHASE GLIP-LIKE, PUTATIVE (AFU_ORTHOLOGUE AFUA_3G12920)-RELATED"/>
    <property type="match status" value="1"/>
</dbReference>
<dbReference type="InterPro" id="IPR013103">
    <property type="entry name" value="RVT_2"/>
</dbReference>
<dbReference type="Proteomes" id="UP000623467">
    <property type="component" value="Unassembled WGS sequence"/>
</dbReference>
<dbReference type="InterPro" id="IPR043502">
    <property type="entry name" value="DNA/RNA_pol_sf"/>
</dbReference>
<organism evidence="4 5">
    <name type="scientific">Mycena sanguinolenta</name>
    <dbReference type="NCBI Taxonomy" id="230812"/>
    <lineage>
        <taxon>Eukaryota</taxon>
        <taxon>Fungi</taxon>
        <taxon>Dikarya</taxon>
        <taxon>Basidiomycota</taxon>
        <taxon>Agaricomycotina</taxon>
        <taxon>Agaricomycetes</taxon>
        <taxon>Agaricomycetidae</taxon>
        <taxon>Agaricales</taxon>
        <taxon>Marasmiineae</taxon>
        <taxon>Mycenaceae</taxon>
        <taxon>Mycena</taxon>
    </lineage>
</organism>
<dbReference type="InterPro" id="IPR057670">
    <property type="entry name" value="SH3_retrovirus"/>
</dbReference>
<feature type="domain" description="Reverse transcriptase Ty1/copia-type" evidence="2">
    <location>
        <begin position="324"/>
        <end position="572"/>
    </location>
</feature>
<keyword evidence="5" id="KW-1185">Reference proteome</keyword>
<evidence type="ECO:0000313" key="4">
    <source>
        <dbReference type="EMBL" id="KAF7360926.1"/>
    </source>
</evidence>
<comment type="caution">
    <text evidence="4">The sequence shown here is derived from an EMBL/GenBank/DDBJ whole genome shotgun (WGS) entry which is preliminary data.</text>
</comment>
<accession>A0A8H7D6R0</accession>
<dbReference type="Gene3D" id="3.30.420.10">
    <property type="entry name" value="Ribonuclease H-like superfamily/Ribonuclease H"/>
    <property type="match status" value="1"/>
</dbReference>
<dbReference type="CDD" id="cd09272">
    <property type="entry name" value="RNase_HI_RT_Ty1"/>
    <property type="match status" value="1"/>
</dbReference>